<protein>
    <submittedName>
        <fullName evidence="2">Uncharacterized protein</fullName>
    </submittedName>
</protein>
<feature type="region of interest" description="Disordered" evidence="1">
    <location>
        <begin position="84"/>
        <end position="110"/>
    </location>
</feature>
<feature type="compositionally biased region" description="Low complexity" evidence="1">
    <location>
        <begin position="84"/>
        <end position="108"/>
    </location>
</feature>
<evidence type="ECO:0000313" key="2">
    <source>
        <dbReference type="EMBL" id="GKV31239.1"/>
    </source>
</evidence>
<dbReference type="Proteomes" id="UP001054252">
    <property type="component" value="Unassembled WGS sequence"/>
</dbReference>
<gene>
    <name evidence="2" type="ORF">SLEP1_g39950</name>
</gene>
<keyword evidence="3" id="KW-1185">Reference proteome</keyword>
<sequence length="119" mass="12532">MPMERPRILPKRVGTIFSVIFLFPNQNDVVSLNSAPTVFRPFVKSPPFPSPTPGPIPSPPAPAEISAISLPATPSSWPLLAPYPTSSPRSLSPSSPSSLRSGSSSTCSKKTVWCCGAIA</sequence>
<evidence type="ECO:0000313" key="3">
    <source>
        <dbReference type="Proteomes" id="UP001054252"/>
    </source>
</evidence>
<reference evidence="2 3" key="1">
    <citation type="journal article" date="2021" name="Commun. Biol.">
        <title>The genome of Shorea leprosula (Dipterocarpaceae) highlights the ecological relevance of drought in aseasonal tropical rainforests.</title>
        <authorList>
            <person name="Ng K.K.S."/>
            <person name="Kobayashi M.J."/>
            <person name="Fawcett J.A."/>
            <person name="Hatakeyama M."/>
            <person name="Paape T."/>
            <person name="Ng C.H."/>
            <person name="Ang C.C."/>
            <person name="Tnah L.H."/>
            <person name="Lee C.T."/>
            <person name="Nishiyama T."/>
            <person name="Sese J."/>
            <person name="O'Brien M.J."/>
            <person name="Copetti D."/>
            <person name="Mohd Noor M.I."/>
            <person name="Ong R.C."/>
            <person name="Putra M."/>
            <person name="Sireger I.Z."/>
            <person name="Indrioko S."/>
            <person name="Kosugi Y."/>
            <person name="Izuno A."/>
            <person name="Isagi Y."/>
            <person name="Lee S.L."/>
            <person name="Shimizu K.K."/>
        </authorList>
    </citation>
    <scope>NUCLEOTIDE SEQUENCE [LARGE SCALE GENOMIC DNA]</scope>
    <source>
        <strain evidence="2">214</strain>
    </source>
</reference>
<dbReference type="AlphaFoldDB" id="A0AAV5L2P3"/>
<dbReference type="EMBL" id="BPVZ01000090">
    <property type="protein sequence ID" value="GKV31239.1"/>
    <property type="molecule type" value="Genomic_DNA"/>
</dbReference>
<comment type="caution">
    <text evidence="2">The sequence shown here is derived from an EMBL/GenBank/DDBJ whole genome shotgun (WGS) entry which is preliminary data.</text>
</comment>
<proteinExistence type="predicted"/>
<accession>A0AAV5L2P3</accession>
<organism evidence="2 3">
    <name type="scientific">Rubroshorea leprosula</name>
    <dbReference type="NCBI Taxonomy" id="152421"/>
    <lineage>
        <taxon>Eukaryota</taxon>
        <taxon>Viridiplantae</taxon>
        <taxon>Streptophyta</taxon>
        <taxon>Embryophyta</taxon>
        <taxon>Tracheophyta</taxon>
        <taxon>Spermatophyta</taxon>
        <taxon>Magnoliopsida</taxon>
        <taxon>eudicotyledons</taxon>
        <taxon>Gunneridae</taxon>
        <taxon>Pentapetalae</taxon>
        <taxon>rosids</taxon>
        <taxon>malvids</taxon>
        <taxon>Malvales</taxon>
        <taxon>Dipterocarpaceae</taxon>
        <taxon>Rubroshorea</taxon>
    </lineage>
</organism>
<evidence type="ECO:0000256" key="1">
    <source>
        <dbReference type="SAM" id="MobiDB-lite"/>
    </source>
</evidence>
<name>A0AAV5L2P3_9ROSI</name>